<dbReference type="CDD" id="cd01983">
    <property type="entry name" value="SIMIBI"/>
    <property type="match status" value="1"/>
</dbReference>
<dbReference type="AlphaFoldDB" id="A0A1G7UWS3"/>
<evidence type="ECO:0000313" key="3">
    <source>
        <dbReference type="Proteomes" id="UP000199415"/>
    </source>
</evidence>
<reference evidence="2 3" key="1">
    <citation type="submission" date="2016-10" db="EMBL/GenBank/DDBJ databases">
        <authorList>
            <person name="de Groot N.N."/>
        </authorList>
    </citation>
    <scope>NUCLEOTIDE SEQUENCE [LARGE SCALE GENOMIC DNA]</scope>
    <source>
        <strain evidence="2 3">DSM 25584</strain>
    </source>
</reference>
<dbReference type="InterPro" id="IPR027417">
    <property type="entry name" value="P-loop_NTPase"/>
</dbReference>
<dbReference type="Gene3D" id="3.40.50.300">
    <property type="entry name" value="P-loop containing nucleotide triphosphate hydrolases"/>
    <property type="match status" value="1"/>
</dbReference>
<name>A0A1G7UWS3_9PROT</name>
<protein>
    <submittedName>
        <fullName evidence="2">CobQ/CobB/MinD/ParA nucleotide binding domain-containing protein</fullName>
    </submittedName>
</protein>
<dbReference type="STRING" id="1082479.SAMN05216241_11729"/>
<dbReference type="Pfam" id="PF01656">
    <property type="entry name" value="CbiA"/>
    <property type="match status" value="1"/>
</dbReference>
<sequence length="267" mass="29366">MAQKKKRRAIFVIGEKGGSGKTTFARALLDRLRRDKKTVAAYDGDGAVGQFFQYYGQRDEEGQLLTQQSATEGVVPFDVRDEHQRDTLMNVLDETDHPDAILVDLPGGSLPEMKRLFAGGAPALMQEYASEGFTPVIAVVMSPLLGSARSVKEAIDEFGTVPEYVAIKNLGFGEAADFILFDGYTDPETGEVRGGKGKAALEWMDGAVVEMPYLKSRTYALMDLYSMTFSEAVSDRRLTRADRSRVQHWMKGFDEALDNAKSILGTG</sequence>
<accession>A0A1G7UWS3</accession>
<evidence type="ECO:0000259" key="1">
    <source>
        <dbReference type="Pfam" id="PF01656"/>
    </source>
</evidence>
<feature type="domain" description="CobQ/CobB/MinD/ParA nucleotide binding" evidence="1">
    <location>
        <begin position="10"/>
        <end position="59"/>
    </location>
</feature>
<keyword evidence="3" id="KW-1185">Reference proteome</keyword>
<dbReference type="OrthoDB" id="9789836at2"/>
<dbReference type="Proteomes" id="UP000199415">
    <property type="component" value="Unassembled WGS sequence"/>
</dbReference>
<proteinExistence type="predicted"/>
<dbReference type="InterPro" id="IPR002586">
    <property type="entry name" value="CobQ/CobB/MinD/ParA_Nub-bd_dom"/>
</dbReference>
<dbReference type="SUPFAM" id="SSF52540">
    <property type="entry name" value="P-loop containing nucleoside triphosphate hydrolases"/>
    <property type="match status" value="1"/>
</dbReference>
<evidence type="ECO:0000313" key="2">
    <source>
        <dbReference type="EMBL" id="SDG51731.1"/>
    </source>
</evidence>
<organism evidence="2 3">
    <name type="scientific">Limimonas halophila</name>
    <dbReference type="NCBI Taxonomy" id="1082479"/>
    <lineage>
        <taxon>Bacteria</taxon>
        <taxon>Pseudomonadati</taxon>
        <taxon>Pseudomonadota</taxon>
        <taxon>Alphaproteobacteria</taxon>
        <taxon>Rhodospirillales</taxon>
        <taxon>Rhodovibrionaceae</taxon>
        <taxon>Limimonas</taxon>
    </lineage>
</organism>
<dbReference type="EMBL" id="FNCE01000017">
    <property type="protein sequence ID" value="SDG51731.1"/>
    <property type="molecule type" value="Genomic_DNA"/>
</dbReference>
<dbReference type="RefSeq" id="WP_090022252.1">
    <property type="nucleotide sequence ID" value="NZ_FNCE01000017.1"/>
</dbReference>
<gene>
    <name evidence="2" type="ORF">SAMN05216241_11729</name>
</gene>